<organism evidence="3 4">
    <name type="scientific">Arsenicibacter rosenii</name>
    <dbReference type="NCBI Taxonomy" id="1750698"/>
    <lineage>
        <taxon>Bacteria</taxon>
        <taxon>Pseudomonadati</taxon>
        <taxon>Bacteroidota</taxon>
        <taxon>Cytophagia</taxon>
        <taxon>Cytophagales</taxon>
        <taxon>Spirosomataceae</taxon>
        <taxon>Arsenicibacter</taxon>
    </lineage>
</organism>
<gene>
    <name evidence="3" type="ORF">BLX24_12795</name>
</gene>
<protein>
    <recommendedName>
        <fullName evidence="2">Copper-binding protein MbnP-like domain-containing protein</fullName>
    </recommendedName>
</protein>
<reference evidence="3 4" key="1">
    <citation type="submission" date="2016-10" db="EMBL/GenBank/DDBJ databases">
        <title>Arsenicibacter rosenii gen. nov., sp. nov., an efficient arsenic-methylating bacterium isolated from an arsenic-contaminated paddy soil.</title>
        <authorList>
            <person name="Huang K."/>
        </authorList>
    </citation>
    <scope>NUCLEOTIDE SEQUENCE [LARGE SCALE GENOMIC DNA]</scope>
    <source>
        <strain evidence="3 4">SM-1</strain>
    </source>
</reference>
<dbReference type="RefSeq" id="WP_071503530.1">
    <property type="nucleotide sequence ID" value="NZ_MORL01000005.1"/>
</dbReference>
<evidence type="ECO:0000259" key="2">
    <source>
        <dbReference type="Pfam" id="PF20243"/>
    </source>
</evidence>
<proteinExistence type="predicted"/>
<dbReference type="InterPro" id="IPR046863">
    <property type="entry name" value="MbnP-like_dom"/>
</dbReference>
<keyword evidence="1" id="KW-0732">Signal</keyword>
<dbReference type="AlphaFoldDB" id="A0A1S2VJZ5"/>
<name>A0A1S2VJZ5_9BACT</name>
<sequence length="275" mass="30313">MKKNLLFVASVLMTMNTFAQKTGSVEIQFDNVVGSQDLVLKDKTYTNANGDEFAVSLFQYYVSNFRLKRKDGSEYVVPQDESYFLIREQRPETQRIILKNIPKGNYVGVSFVIGVDSLRSASEVSQRQGCLDVGGEGKDMYWAWNSGYIFVKMEGRSPQVPMTGNRKEPIFMYHIGLFGGMGDKKTLNNIKAASLSFGTDKVRVKADDITRIGIKTDASKLLNGSTNVSIAANPSVMGGPYSKHIADNYATMFSYDGLKKELPAGKGAGVVGMNE</sequence>
<feature type="chain" id="PRO_5010373287" description="Copper-binding protein MbnP-like domain-containing protein" evidence="1">
    <location>
        <begin position="20"/>
        <end position="275"/>
    </location>
</feature>
<evidence type="ECO:0000313" key="4">
    <source>
        <dbReference type="Proteomes" id="UP000181790"/>
    </source>
</evidence>
<comment type="caution">
    <text evidence="3">The sequence shown here is derived from an EMBL/GenBank/DDBJ whole genome shotgun (WGS) entry which is preliminary data.</text>
</comment>
<keyword evidence="4" id="KW-1185">Reference proteome</keyword>
<dbReference type="Proteomes" id="UP000181790">
    <property type="component" value="Unassembled WGS sequence"/>
</dbReference>
<accession>A0A1S2VJZ5</accession>
<feature type="signal peptide" evidence="1">
    <location>
        <begin position="1"/>
        <end position="19"/>
    </location>
</feature>
<dbReference type="EMBL" id="MORL01000005">
    <property type="protein sequence ID" value="OIN59079.1"/>
    <property type="molecule type" value="Genomic_DNA"/>
</dbReference>
<evidence type="ECO:0000313" key="3">
    <source>
        <dbReference type="EMBL" id="OIN59079.1"/>
    </source>
</evidence>
<dbReference type="OrthoDB" id="1422031at2"/>
<evidence type="ECO:0000256" key="1">
    <source>
        <dbReference type="SAM" id="SignalP"/>
    </source>
</evidence>
<feature type="domain" description="Copper-binding protein MbnP-like" evidence="2">
    <location>
        <begin position="22"/>
        <end position="237"/>
    </location>
</feature>
<dbReference type="Pfam" id="PF20243">
    <property type="entry name" value="MbnP"/>
    <property type="match status" value="1"/>
</dbReference>